<reference evidence="2" key="1">
    <citation type="submission" date="2021-01" db="EMBL/GenBank/DDBJ databases">
        <authorList>
            <person name="Corre E."/>
            <person name="Pelletier E."/>
            <person name="Niang G."/>
            <person name="Scheremetjew M."/>
            <person name="Finn R."/>
            <person name="Kale V."/>
            <person name="Holt S."/>
            <person name="Cochrane G."/>
            <person name="Meng A."/>
            <person name="Brown T."/>
            <person name="Cohen L."/>
        </authorList>
    </citation>
    <scope>NUCLEOTIDE SEQUENCE</scope>
    <source>
        <strain evidence="2">CCMP127</strain>
    </source>
</reference>
<dbReference type="InterPro" id="IPR036034">
    <property type="entry name" value="PDZ_sf"/>
</dbReference>
<dbReference type="EMBL" id="HBIM01004206">
    <property type="protein sequence ID" value="CAE0405587.1"/>
    <property type="molecule type" value="Transcribed_RNA"/>
</dbReference>
<dbReference type="SMART" id="SM00228">
    <property type="entry name" value="PDZ"/>
    <property type="match status" value="2"/>
</dbReference>
<feature type="domain" description="PDZ" evidence="1">
    <location>
        <begin position="15"/>
        <end position="95"/>
    </location>
</feature>
<feature type="domain" description="PDZ" evidence="1">
    <location>
        <begin position="97"/>
        <end position="181"/>
    </location>
</feature>
<evidence type="ECO:0000259" key="1">
    <source>
        <dbReference type="PROSITE" id="PS50106"/>
    </source>
</evidence>
<sequence length="313" mass="33708">MMNGICSEQDVELIQVSITKYSETVKVGIGLKQDDDSSSLIISKIAPDGLLATSNLKAGFRIVSIQGMRGLGALEAASVIKNTVGLLTIVADKTGLVVTLVKKESADQKLGIRLRQEEEGCGLMVQSLAPDGLLAISDLKPGYKLISIDNVLCDHEWTAQRVSEQLKQSHGLVTIVAVRHTAEPETFTLTLQRKSKSVQGAPLVFHVYLNGQKVGEMSNRKEPTLTVRGTVKDIVSIRAWLNPGLSFRVVKAGNLQLRVKFTATYGVRICNTFNPDAEAGAFDNWGTPVGMDPNKFTGGERAMIALAVGGLAY</sequence>
<proteinExistence type="predicted"/>
<gene>
    <name evidence="2" type="ORF">ACOF00016_LOCUS3597</name>
</gene>
<accession>A0A7S3KZ40</accession>
<dbReference type="PROSITE" id="PS50106">
    <property type="entry name" value="PDZ"/>
    <property type="match status" value="2"/>
</dbReference>
<dbReference type="Gene3D" id="2.30.42.10">
    <property type="match status" value="2"/>
</dbReference>
<name>A0A7S3KZ40_9STRA</name>
<dbReference type="AlphaFoldDB" id="A0A7S3KZ40"/>
<organism evidence="2">
    <name type="scientific">Amphora coffeiformis</name>
    <dbReference type="NCBI Taxonomy" id="265554"/>
    <lineage>
        <taxon>Eukaryota</taxon>
        <taxon>Sar</taxon>
        <taxon>Stramenopiles</taxon>
        <taxon>Ochrophyta</taxon>
        <taxon>Bacillariophyta</taxon>
        <taxon>Bacillariophyceae</taxon>
        <taxon>Bacillariophycidae</taxon>
        <taxon>Thalassiophysales</taxon>
        <taxon>Catenulaceae</taxon>
        <taxon>Amphora</taxon>
    </lineage>
</organism>
<evidence type="ECO:0000313" key="2">
    <source>
        <dbReference type="EMBL" id="CAE0405587.1"/>
    </source>
</evidence>
<protein>
    <recommendedName>
        <fullName evidence="1">PDZ domain-containing protein</fullName>
    </recommendedName>
</protein>
<dbReference type="InterPro" id="IPR001478">
    <property type="entry name" value="PDZ"/>
</dbReference>
<dbReference type="SUPFAM" id="SSF50156">
    <property type="entry name" value="PDZ domain-like"/>
    <property type="match status" value="2"/>
</dbReference>